<dbReference type="InterPro" id="IPR008274">
    <property type="entry name" value="AldOxase/xan_DH_MoCoBD1"/>
</dbReference>
<comment type="caution">
    <text evidence="4">The sequence shown here is derived from an EMBL/GenBank/DDBJ whole genome shotgun (WGS) entry which is preliminary data.</text>
</comment>
<evidence type="ECO:0000313" key="4">
    <source>
        <dbReference type="EMBL" id="MDR5651102.1"/>
    </source>
</evidence>
<evidence type="ECO:0000313" key="5">
    <source>
        <dbReference type="Proteomes" id="UP001247754"/>
    </source>
</evidence>
<dbReference type="Pfam" id="PF06240">
    <property type="entry name" value="COXG"/>
    <property type="match status" value="1"/>
</dbReference>
<dbReference type="InterPro" id="IPR023393">
    <property type="entry name" value="START-like_dom_sf"/>
</dbReference>
<name>A0ABU1F2M8_9RHOB</name>
<dbReference type="InterPro" id="IPR010419">
    <property type="entry name" value="CO_DH_gsu"/>
</dbReference>
<keyword evidence="2" id="KW-0560">Oxidoreductase</keyword>
<sequence>MTVATETLVGRSVPRVEDAALLTGRGRYMDDLPVRRDTAHLAILRSPVAHAAIRGIDTARARALPGVHAVLTGADVAALTRPMTVGVKADVECWPMARDRVRYVGEPVAMVVADSRYIAEDALDLIALDLAPLPPVIDPEAALAPGAEVLHPSLGTNLINERRFRYGDPEAAFAGAAHRISIEVRYPRNSCTPIECYGVVGEYDPGEDAYDVTANFQGPFSIHAVCALALKVPGNRLRLRTPPDSGGSFGVKQGIFPYVILTAVAARAAGRPVKWIEDRLEHLMASVSATNRVTRLSAAVEPDGRVTALDWDQIEDCGAHLRAPEPATLYRMHGNMTGAYDIRNVAIRNRVVLTNKAPTGLNRGFGGPQMYFPLERLMRRIAEDLGLDHLDVIRRNLVPSGAFPYRTATGALLDSGDYPAALAAALEEGGYADLLARRDAARAEGRLYGIGLSVAIEPSISNMGYITTVLTPDQRAKAGPKNGAQAVATVAIDPLGAVTVKVASVPQGQGHRTVLAQVVGDTFGLPLTAVRVNTEMDTGRDPWSIASGNYSSRFAGAVAGAARMAAERLRGRLAAIAAAQLNIRPDRVVFAGGRIADRDNPDNALPFTRVAATSHWAPATLPEGTAQTISETVFWTPDQLEAPTAEDGVNSSLCHGFIFDFCGVEIDRTTGQPRIDRYVTMHDCGTILHPGMVEGQVRGGFAQALGATFYEEFAYGEDGAFLAGTLADYPMPTVMETPEPRILHFTSPSPFTPLGAKGVGEGNCMSTPSCLANAVADATGARDLQLPLTPARMADLVFPPETPPARTGTAPAPPAARPGERALTGAGRAEVAAARAAVWDMLLDPATLAAIIPGAHGVERVTDTHFRAEVTLGVGPVKDRYRADIRLSDMDLHRGVTLSGVVEGGLGSGRGEGRITLSDRDGGGTLIEYRYTAGVGGKVASVGGRLLDGAARVVIGQFFQALARHAGGGGAAPRGLIARLRALLRRNA</sequence>
<dbReference type="EMBL" id="JAVKPH010000001">
    <property type="protein sequence ID" value="MDR5651102.1"/>
    <property type="molecule type" value="Genomic_DNA"/>
</dbReference>
<dbReference type="InterPro" id="IPR037165">
    <property type="entry name" value="AldOxase/xan_DH_Mopterin-bd_sf"/>
</dbReference>
<dbReference type="Gene3D" id="3.30.365.10">
    <property type="entry name" value="Aldehyde oxidase/xanthine dehydrogenase, molybdopterin binding domain"/>
    <property type="match status" value="4"/>
</dbReference>
<proteinExistence type="predicted"/>
<keyword evidence="5" id="KW-1185">Reference proteome</keyword>
<dbReference type="Gene3D" id="3.30.530.20">
    <property type="match status" value="1"/>
</dbReference>
<dbReference type="InterPro" id="IPR036856">
    <property type="entry name" value="Ald_Oxase/Xan_DH_a/b_sf"/>
</dbReference>
<dbReference type="InterPro" id="IPR046867">
    <property type="entry name" value="AldOxase/xan_DH_MoCoBD2"/>
</dbReference>
<dbReference type="InterPro" id="IPR016208">
    <property type="entry name" value="Ald_Oxase/xanthine_DH-like"/>
</dbReference>
<reference evidence="4 5" key="1">
    <citation type="submission" date="2023-09" db="EMBL/GenBank/DDBJ databases">
        <title>Xinfangfangia sedmenti sp. nov., isolated the sedment.</title>
        <authorList>
            <person name="Xu L."/>
        </authorList>
    </citation>
    <scope>NUCLEOTIDE SEQUENCE [LARGE SCALE GENOMIC DNA]</scope>
    <source>
        <strain evidence="4 5">LG-4</strain>
    </source>
</reference>
<accession>A0ABU1F2M8</accession>
<dbReference type="SUPFAM" id="SSF56003">
    <property type="entry name" value="Molybdenum cofactor-binding domain"/>
    <property type="match status" value="1"/>
</dbReference>
<dbReference type="SUPFAM" id="SSF54665">
    <property type="entry name" value="CO dehydrogenase molybdoprotein N-domain-like"/>
    <property type="match status" value="1"/>
</dbReference>
<dbReference type="Pfam" id="PF02738">
    <property type="entry name" value="MoCoBD_1"/>
    <property type="match status" value="1"/>
</dbReference>
<evidence type="ECO:0000259" key="3">
    <source>
        <dbReference type="SMART" id="SM01008"/>
    </source>
</evidence>
<feature type="domain" description="Aldehyde oxidase/xanthine dehydrogenase a/b hammerhead" evidence="3">
    <location>
        <begin position="23"/>
        <end position="134"/>
    </location>
</feature>
<dbReference type="InterPro" id="IPR000674">
    <property type="entry name" value="Ald_Oxase/Xan_DH_a/b"/>
</dbReference>
<dbReference type="CDD" id="cd05018">
    <property type="entry name" value="CoxG"/>
    <property type="match status" value="1"/>
</dbReference>
<dbReference type="Pfam" id="PF20256">
    <property type="entry name" value="MoCoBD_2"/>
    <property type="match status" value="1"/>
</dbReference>
<evidence type="ECO:0000256" key="1">
    <source>
        <dbReference type="ARBA" id="ARBA00022505"/>
    </source>
</evidence>
<evidence type="ECO:0000256" key="2">
    <source>
        <dbReference type="ARBA" id="ARBA00023002"/>
    </source>
</evidence>
<dbReference type="PANTHER" id="PTHR11908:SF132">
    <property type="entry name" value="ALDEHYDE OXIDASE 1-RELATED"/>
    <property type="match status" value="1"/>
</dbReference>
<dbReference type="PANTHER" id="PTHR11908">
    <property type="entry name" value="XANTHINE DEHYDROGENASE"/>
    <property type="match status" value="1"/>
</dbReference>
<dbReference type="RefSeq" id="WP_310455150.1">
    <property type="nucleotide sequence ID" value="NZ_JAVKPH010000001.1"/>
</dbReference>
<dbReference type="Pfam" id="PF01315">
    <property type="entry name" value="Ald_Xan_dh_C"/>
    <property type="match status" value="1"/>
</dbReference>
<dbReference type="Proteomes" id="UP001247754">
    <property type="component" value="Unassembled WGS sequence"/>
</dbReference>
<protein>
    <submittedName>
        <fullName evidence="4">Molybdopterin-dependent oxidoreductase</fullName>
    </submittedName>
</protein>
<organism evidence="4 5">
    <name type="scientific">Ruixingdingia sedimenti</name>
    <dbReference type="NCBI Taxonomy" id="3073604"/>
    <lineage>
        <taxon>Bacteria</taxon>
        <taxon>Pseudomonadati</taxon>
        <taxon>Pseudomonadota</taxon>
        <taxon>Alphaproteobacteria</taxon>
        <taxon>Rhodobacterales</taxon>
        <taxon>Paracoccaceae</taxon>
        <taxon>Ruixingdingia</taxon>
    </lineage>
</organism>
<dbReference type="SUPFAM" id="SSF55961">
    <property type="entry name" value="Bet v1-like"/>
    <property type="match status" value="1"/>
</dbReference>
<dbReference type="SMART" id="SM01008">
    <property type="entry name" value="Ald_Xan_dh_C"/>
    <property type="match status" value="1"/>
</dbReference>
<dbReference type="Gene3D" id="3.90.1170.50">
    <property type="entry name" value="Aldehyde oxidase/xanthine dehydrogenase, a/b hammerhead"/>
    <property type="match status" value="1"/>
</dbReference>
<gene>
    <name evidence="4" type="ORF">RGD00_00670</name>
</gene>
<keyword evidence="1" id="KW-0500">Molybdenum</keyword>